<proteinExistence type="predicted"/>
<evidence type="ECO:0000313" key="3">
    <source>
        <dbReference type="Proteomes" id="UP000749646"/>
    </source>
</evidence>
<feature type="region of interest" description="Disordered" evidence="1">
    <location>
        <begin position="1"/>
        <end position="26"/>
    </location>
</feature>
<feature type="compositionally biased region" description="Acidic residues" evidence="1">
    <location>
        <begin position="10"/>
        <end position="22"/>
    </location>
</feature>
<dbReference type="AlphaFoldDB" id="A0A9P6LV26"/>
<sequence>MATNGRRQVDDEDDEDDDEDDDRSGRLAWEDEHGSFAGIVSSLQQAEPSSDQVRILAEFATAATLVSRKPWRT</sequence>
<name>A0A9P6LV26_9FUNG</name>
<protein>
    <submittedName>
        <fullName evidence="2">Uncharacterized protein</fullName>
    </submittedName>
</protein>
<accession>A0A9P6LV26</accession>
<feature type="non-terminal residue" evidence="2">
    <location>
        <position position="73"/>
    </location>
</feature>
<comment type="caution">
    <text evidence="2">The sequence shown here is derived from an EMBL/GenBank/DDBJ whole genome shotgun (WGS) entry which is preliminary data.</text>
</comment>
<keyword evidence="3" id="KW-1185">Reference proteome</keyword>
<evidence type="ECO:0000256" key="1">
    <source>
        <dbReference type="SAM" id="MobiDB-lite"/>
    </source>
</evidence>
<gene>
    <name evidence="2" type="ORF">BGZ65_011742</name>
</gene>
<reference evidence="2" key="1">
    <citation type="journal article" date="2020" name="Fungal Divers.">
        <title>Resolving the Mortierellaceae phylogeny through synthesis of multi-gene phylogenetics and phylogenomics.</title>
        <authorList>
            <person name="Vandepol N."/>
            <person name="Liber J."/>
            <person name="Desiro A."/>
            <person name="Na H."/>
            <person name="Kennedy M."/>
            <person name="Barry K."/>
            <person name="Grigoriev I.V."/>
            <person name="Miller A.N."/>
            <person name="O'Donnell K."/>
            <person name="Stajich J.E."/>
            <person name="Bonito G."/>
        </authorList>
    </citation>
    <scope>NUCLEOTIDE SEQUENCE</scope>
    <source>
        <strain evidence="2">MES-2147</strain>
    </source>
</reference>
<organism evidence="2 3">
    <name type="scientific">Modicella reniformis</name>
    <dbReference type="NCBI Taxonomy" id="1440133"/>
    <lineage>
        <taxon>Eukaryota</taxon>
        <taxon>Fungi</taxon>
        <taxon>Fungi incertae sedis</taxon>
        <taxon>Mucoromycota</taxon>
        <taxon>Mortierellomycotina</taxon>
        <taxon>Mortierellomycetes</taxon>
        <taxon>Mortierellales</taxon>
        <taxon>Mortierellaceae</taxon>
        <taxon>Modicella</taxon>
    </lineage>
</organism>
<evidence type="ECO:0000313" key="2">
    <source>
        <dbReference type="EMBL" id="KAF9944663.1"/>
    </source>
</evidence>
<dbReference type="Proteomes" id="UP000749646">
    <property type="component" value="Unassembled WGS sequence"/>
</dbReference>
<dbReference type="EMBL" id="JAAAHW010008281">
    <property type="protein sequence ID" value="KAF9944663.1"/>
    <property type="molecule type" value="Genomic_DNA"/>
</dbReference>